<comment type="caution">
    <text evidence="2">The sequence shown here is derived from an EMBL/GenBank/DDBJ whole genome shotgun (WGS) entry which is preliminary data.</text>
</comment>
<dbReference type="EMBL" id="JABXWD010000003">
    <property type="protein sequence ID" value="MBV6340032.1"/>
    <property type="molecule type" value="Genomic_DNA"/>
</dbReference>
<organism evidence="2 3">
    <name type="scientific">Candidatus Magnetobacterium casense</name>
    <dbReference type="NCBI Taxonomy" id="1455061"/>
    <lineage>
        <taxon>Bacteria</taxon>
        <taxon>Pseudomonadati</taxon>
        <taxon>Nitrospirota</taxon>
        <taxon>Thermodesulfovibrionia</taxon>
        <taxon>Thermodesulfovibrionales</taxon>
        <taxon>Candidatus Magnetobacteriaceae</taxon>
        <taxon>Candidatus Magnetobacterium</taxon>
    </lineage>
</organism>
<gene>
    <name evidence="2" type="ORF">HWQ67_00385</name>
</gene>
<feature type="transmembrane region" description="Helical" evidence="1">
    <location>
        <begin position="38"/>
        <end position="67"/>
    </location>
</feature>
<evidence type="ECO:0000313" key="3">
    <source>
        <dbReference type="Proteomes" id="UP001196980"/>
    </source>
</evidence>
<proteinExistence type="predicted"/>
<protein>
    <submittedName>
        <fullName evidence="2">Uncharacterized protein</fullName>
    </submittedName>
</protein>
<keyword evidence="1" id="KW-0812">Transmembrane</keyword>
<keyword evidence="3" id="KW-1185">Reference proteome</keyword>
<reference evidence="2 3" key="1">
    <citation type="journal article" date="2020" name="J Geophys Res Biogeosci">
        <title>Magnetotaxis as an Adaptation to Enable Bacterial Shuttling of Microbial Sulfur and Sulfur Cycling Across Aquatic Oxic#Anoxic Interfaces.</title>
        <authorList>
            <person name="Li J."/>
            <person name="Liu P."/>
            <person name="Wang J."/>
            <person name="Roberts A.P."/>
            <person name="Pan Y."/>
        </authorList>
    </citation>
    <scope>NUCLEOTIDE SEQUENCE [LARGE SCALE GENOMIC DNA]</scope>
    <source>
        <strain evidence="2 3">MYR-1_YQ</strain>
    </source>
</reference>
<dbReference type="Pfam" id="PF12974">
    <property type="entry name" value="Phosphonate-bd"/>
    <property type="match status" value="1"/>
</dbReference>
<name>A0ABS6RTT0_9BACT</name>
<keyword evidence="1" id="KW-1133">Transmembrane helix</keyword>
<evidence type="ECO:0000313" key="2">
    <source>
        <dbReference type="EMBL" id="MBV6340032.1"/>
    </source>
</evidence>
<evidence type="ECO:0000256" key="1">
    <source>
        <dbReference type="SAM" id="Phobius"/>
    </source>
</evidence>
<dbReference type="Proteomes" id="UP001196980">
    <property type="component" value="Unassembled WGS sequence"/>
</dbReference>
<dbReference type="RefSeq" id="WP_218250650.1">
    <property type="nucleotide sequence ID" value="NZ_JABXWD010000003.1"/>
</dbReference>
<keyword evidence="1" id="KW-0472">Membrane</keyword>
<sequence length="309" mass="34141">MLVATVSNHVYPFPAIAARVYGSRTLLWGRSKEGIEPLCFFLMSLCLVLMLLLVNPAGANGAVIYFYSPELNVDSFSSLKGAFDNYLSRFGDYQFQPFKDKETFERHVNAQTVGQQGQKNNDNIFLVSSWYYLMIKDSAKVRPVMVGLSNGRAVQKLVLVASKKVGSLNKLQGGKLAASGTQEHNRNVLRQILGNKKDISDTVSILTVPKDIDALMSLGFGLVDYAVTTDNSLEKLSAINQELYKTITTLLQSSDIMLPVILIPNKSDSDTLLTVLEKMGKEPEGAKILKMLGLDKLRRLSPAEIKTLE</sequence>
<accession>A0ABS6RTT0</accession>